<dbReference type="GO" id="GO:0005801">
    <property type="term" value="C:cis-Golgi network"/>
    <property type="evidence" value="ECO:0007669"/>
    <property type="project" value="TreeGrafter"/>
</dbReference>
<dbReference type="GO" id="GO:0030008">
    <property type="term" value="C:TRAPP complex"/>
    <property type="evidence" value="ECO:0007669"/>
    <property type="project" value="TreeGrafter"/>
</dbReference>
<reference evidence="3 4" key="1">
    <citation type="journal article" date="2007" name="Proc. Natl. Acad. Sci. U.S.A.">
        <title>Dandruff-associated Malassezia genomes reveal convergent and divergent virulence traits shared with plant and human fungal pathogens.</title>
        <authorList>
            <person name="Xu J."/>
            <person name="Saunders C.W."/>
            <person name="Hu P."/>
            <person name="Grant R.A."/>
            <person name="Boekhout T."/>
            <person name="Kuramae E.E."/>
            <person name="Kronstad J.W."/>
            <person name="Deangelis Y.M."/>
            <person name="Reeder N.L."/>
            <person name="Johnstone K.R."/>
            <person name="Leland M."/>
            <person name="Fieno A.M."/>
            <person name="Begley W.M."/>
            <person name="Sun Y."/>
            <person name="Lacey M.P."/>
            <person name="Chaudhary T."/>
            <person name="Keough T."/>
            <person name="Chu L."/>
            <person name="Sears R."/>
            <person name="Yuan B."/>
            <person name="Dawson T.L.Jr."/>
        </authorList>
    </citation>
    <scope>NUCLEOTIDE SEQUENCE [LARGE SCALE GENOMIC DNA]</scope>
    <source>
        <strain evidence="4">ATCC MYA-4612 / CBS 7966</strain>
    </source>
</reference>
<dbReference type="Proteomes" id="UP000008837">
    <property type="component" value="Unassembled WGS sequence"/>
</dbReference>
<dbReference type="KEGG" id="mgl:MGL_2527"/>
<gene>
    <name evidence="3" type="ORF">MGL_2527</name>
</gene>
<evidence type="ECO:0008006" key="5">
    <source>
        <dbReference type="Google" id="ProtNLM"/>
    </source>
</evidence>
<dbReference type="PANTHER" id="PTHR12817">
    <property type="entry name" value="TRAFFICKING PROTEIN PARTICLE COMPLEX SUBUNIT 6B"/>
    <property type="match status" value="1"/>
</dbReference>
<accession>A8Q4D5</accession>
<protein>
    <recommendedName>
        <fullName evidence="5">Trafficking protein particle complex subunit 6B</fullName>
    </recommendedName>
</protein>
<dbReference type="GO" id="GO:0005802">
    <property type="term" value="C:trans-Golgi network"/>
    <property type="evidence" value="ECO:0007669"/>
    <property type="project" value="TreeGrafter"/>
</dbReference>
<dbReference type="AlphaFoldDB" id="A8Q4D5"/>
<dbReference type="InParanoid" id="A8Q4D5"/>
<dbReference type="GeneID" id="5854452"/>
<dbReference type="STRING" id="425265.A8Q4D5"/>
<evidence type="ECO:0000256" key="1">
    <source>
        <dbReference type="ARBA" id="ARBA00006218"/>
    </source>
</evidence>
<dbReference type="GO" id="GO:0006888">
    <property type="term" value="P:endoplasmic reticulum to Golgi vesicle-mediated transport"/>
    <property type="evidence" value="ECO:0007669"/>
    <property type="project" value="TreeGrafter"/>
</dbReference>
<evidence type="ECO:0000256" key="2">
    <source>
        <dbReference type="SAM" id="MobiDB-lite"/>
    </source>
</evidence>
<dbReference type="RefSeq" id="XP_001730145.1">
    <property type="nucleotide sequence ID" value="XM_001730093.1"/>
</dbReference>
<comment type="similarity">
    <text evidence="1">Belongs to the TRAPP small subunits family. BET3 subfamily.</text>
</comment>
<feature type="region of interest" description="Disordered" evidence="2">
    <location>
        <begin position="1"/>
        <end position="24"/>
    </location>
</feature>
<dbReference type="InterPro" id="IPR024096">
    <property type="entry name" value="NO_sig/Golgi_transp_ligand-bd"/>
</dbReference>
<feature type="compositionally biased region" description="Basic and acidic residues" evidence="2">
    <location>
        <begin position="9"/>
        <end position="24"/>
    </location>
</feature>
<dbReference type="OMA" id="RVKFVCK"/>
<dbReference type="OrthoDB" id="941624at2759"/>
<name>A8Q4D5_MALGO</name>
<sequence length="223" mass="24794">MEFDAPRVSVREDAERPPDVPKKDWSITPAAKAIAETRQSMMDRTCAELLWIEAAHVLQASTAFKVRQANDIVKQLEIQDPGAHIPPPLSASDEADMASGRMEAIGRHVGGNLTEQLVRDRPRLQDTLERVKFVCKELWTVVWDKQIDNLRTNHRGVFVLQDQALKTLAALGQTDRTNAYVAMQLAYAAGLIQGAMERLGVPCSVQVDAEFLPICAFHVRVPS</sequence>
<organism evidence="3 4">
    <name type="scientific">Malassezia globosa (strain ATCC MYA-4612 / CBS 7966)</name>
    <name type="common">Dandruff-associated fungus</name>
    <dbReference type="NCBI Taxonomy" id="425265"/>
    <lineage>
        <taxon>Eukaryota</taxon>
        <taxon>Fungi</taxon>
        <taxon>Dikarya</taxon>
        <taxon>Basidiomycota</taxon>
        <taxon>Ustilaginomycotina</taxon>
        <taxon>Malasseziomycetes</taxon>
        <taxon>Malasseziales</taxon>
        <taxon>Malasseziaceae</taxon>
        <taxon>Malassezia</taxon>
    </lineage>
</organism>
<evidence type="ECO:0000313" key="3">
    <source>
        <dbReference type="EMBL" id="EDP42931.1"/>
    </source>
</evidence>
<dbReference type="SUPFAM" id="SSF111126">
    <property type="entry name" value="Ligand-binding domain in the NO signalling and Golgi transport"/>
    <property type="match status" value="1"/>
</dbReference>
<comment type="caution">
    <text evidence="3">The sequence shown here is derived from an EMBL/GenBank/DDBJ whole genome shotgun (WGS) entry which is preliminary data.</text>
</comment>
<proteinExistence type="inferred from homology"/>
<dbReference type="CDD" id="cd14944">
    <property type="entry name" value="TRAPPC6A_Trs33"/>
    <property type="match status" value="1"/>
</dbReference>
<dbReference type="Gene3D" id="3.30.1380.20">
    <property type="entry name" value="Trafficking protein particle complex subunit 3"/>
    <property type="match status" value="1"/>
</dbReference>
<dbReference type="VEuPathDB" id="FungiDB:MGL_2527"/>
<keyword evidence="4" id="KW-1185">Reference proteome</keyword>
<dbReference type="InterPro" id="IPR037992">
    <property type="entry name" value="TRAPPC6/Trs33"/>
</dbReference>
<evidence type="ECO:0000313" key="4">
    <source>
        <dbReference type="Proteomes" id="UP000008837"/>
    </source>
</evidence>
<dbReference type="Pfam" id="PF04051">
    <property type="entry name" value="TRAPP"/>
    <property type="match status" value="1"/>
</dbReference>
<dbReference type="EMBL" id="AAYY01000009">
    <property type="protein sequence ID" value="EDP42931.1"/>
    <property type="molecule type" value="Genomic_DNA"/>
</dbReference>
<dbReference type="InterPro" id="IPR007194">
    <property type="entry name" value="TRAPP_component"/>
</dbReference>
<dbReference type="PANTHER" id="PTHR12817:SF0">
    <property type="entry name" value="GEO08327P1"/>
    <property type="match status" value="1"/>
</dbReference>